<dbReference type="EMBL" id="QGNW01001539">
    <property type="protein sequence ID" value="RVW37446.1"/>
    <property type="molecule type" value="Genomic_DNA"/>
</dbReference>
<evidence type="ECO:0000313" key="2">
    <source>
        <dbReference type="Proteomes" id="UP000288805"/>
    </source>
</evidence>
<protein>
    <submittedName>
        <fullName evidence="1">Uncharacterized protein</fullName>
    </submittedName>
</protein>
<name>A0A438DPR0_VITVI</name>
<comment type="caution">
    <text evidence="1">The sequence shown here is derived from an EMBL/GenBank/DDBJ whole genome shotgun (WGS) entry which is preliminary data.</text>
</comment>
<organism evidence="1 2">
    <name type="scientific">Vitis vinifera</name>
    <name type="common">Grape</name>
    <dbReference type="NCBI Taxonomy" id="29760"/>
    <lineage>
        <taxon>Eukaryota</taxon>
        <taxon>Viridiplantae</taxon>
        <taxon>Streptophyta</taxon>
        <taxon>Embryophyta</taxon>
        <taxon>Tracheophyta</taxon>
        <taxon>Spermatophyta</taxon>
        <taxon>Magnoliopsida</taxon>
        <taxon>eudicotyledons</taxon>
        <taxon>Gunneridae</taxon>
        <taxon>Pentapetalae</taxon>
        <taxon>rosids</taxon>
        <taxon>Vitales</taxon>
        <taxon>Vitaceae</taxon>
        <taxon>Viteae</taxon>
        <taxon>Vitis</taxon>
    </lineage>
</organism>
<sequence length="293" mass="33024">MAETTKLCILALGTFPGNLSSKELKQISGRTKDHFASENDVYKISQRHKKDCEITSQQPAHFATLRSDLSSCGVRLPTCHIYRETLGGIPQHCAKRLRNHFATKGKWTSGSAPKVADMTVIKNMLQDRFLFASSPYIPDLLMAAKDFKALVLHVFELQFALPKIPHNSPQSRIALDTSSIDTPMEVNVKYRKDEGDLLDDLTLYQHLFDVSSTIFEVHLLVGYFFLPGPLFNLLPIMMLIRLGVQIHFNLLRAEYRAMSTACFEIVWLRGLLEELGFPQTTSTLLHADNTSAI</sequence>
<reference evidence="1 2" key="1">
    <citation type="journal article" date="2018" name="PLoS Genet.">
        <title>Population sequencing reveals clonal diversity and ancestral inbreeding in the grapevine cultivar Chardonnay.</title>
        <authorList>
            <person name="Roach M.J."/>
            <person name="Johnson D.L."/>
            <person name="Bohlmann J."/>
            <person name="van Vuuren H.J."/>
            <person name="Jones S.J."/>
            <person name="Pretorius I.S."/>
            <person name="Schmidt S.A."/>
            <person name="Borneman A.R."/>
        </authorList>
    </citation>
    <scope>NUCLEOTIDE SEQUENCE [LARGE SCALE GENOMIC DNA]</scope>
    <source>
        <strain evidence="2">cv. Chardonnay</strain>
        <tissue evidence="1">Leaf</tissue>
    </source>
</reference>
<gene>
    <name evidence="1" type="ORF">CK203_081635</name>
</gene>
<dbReference type="Proteomes" id="UP000288805">
    <property type="component" value="Unassembled WGS sequence"/>
</dbReference>
<accession>A0A438DPR0</accession>
<proteinExistence type="predicted"/>
<dbReference type="AlphaFoldDB" id="A0A438DPR0"/>
<evidence type="ECO:0000313" key="1">
    <source>
        <dbReference type="EMBL" id="RVW37446.1"/>
    </source>
</evidence>